<keyword evidence="10 15" id="KW-0456">Lyase</keyword>
<evidence type="ECO:0000256" key="9">
    <source>
        <dbReference type="ARBA" id="ARBA00023014"/>
    </source>
</evidence>
<evidence type="ECO:0000256" key="5">
    <source>
        <dbReference type="ARBA" id="ARBA00022432"/>
    </source>
</evidence>
<protein>
    <recommendedName>
        <fullName evidence="4">L-serine ammonia-lyase</fullName>
        <ecNumber evidence="4">4.3.1.17</ecNumber>
    </recommendedName>
    <alternativeName>
        <fullName evidence="11">L-serine deaminase</fullName>
    </alternativeName>
</protein>
<dbReference type="Gene3D" id="3.30.1330.90">
    <property type="entry name" value="D-3-phosphoglycerate dehydrogenase, domain 3"/>
    <property type="match status" value="1"/>
</dbReference>
<dbReference type="SUPFAM" id="SSF143548">
    <property type="entry name" value="Serine metabolism enzymes domain"/>
    <property type="match status" value="1"/>
</dbReference>
<evidence type="ECO:0000313" key="15">
    <source>
        <dbReference type="EMBL" id="MEQ2397265.1"/>
    </source>
</evidence>
<comment type="caution">
    <text evidence="15">The sequence shown here is derived from an EMBL/GenBank/DDBJ whole genome shotgun (WGS) entry which is preliminary data.</text>
</comment>
<dbReference type="PANTHER" id="PTHR30182">
    <property type="entry name" value="L-SERINE DEHYDRATASE"/>
    <property type="match status" value="1"/>
</dbReference>
<dbReference type="Proteomes" id="UP001462554">
    <property type="component" value="Unassembled WGS sequence"/>
</dbReference>
<dbReference type="NCBIfam" id="TIGR00720">
    <property type="entry name" value="sda_mono"/>
    <property type="match status" value="1"/>
</dbReference>
<keyword evidence="7" id="KW-0479">Metal-binding</keyword>
<name>A0ABV1C979_9BIFI</name>
<evidence type="ECO:0000256" key="10">
    <source>
        <dbReference type="ARBA" id="ARBA00023239"/>
    </source>
</evidence>
<evidence type="ECO:0000256" key="2">
    <source>
        <dbReference type="ARBA" id="ARBA00004742"/>
    </source>
</evidence>
<evidence type="ECO:0000256" key="1">
    <source>
        <dbReference type="ARBA" id="ARBA00001966"/>
    </source>
</evidence>
<evidence type="ECO:0000256" key="4">
    <source>
        <dbReference type="ARBA" id="ARBA00012093"/>
    </source>
</evidence>
<sequence length="486" mass="52100">MFSILEMFKIGVGPSSSHTVGPMVAACKFVESLDHAGTLGRVSRVRTVLYGSLALTGLGHGTDRATVAGLEGNMPQAVDTDHVNIIRHECEASGELLLAGKHRIDFDYAHDVVMDVWHRMAAHPNGMRFQAFDQQNNLVDEQVWYSIGGGFVRQGNADDLMIGIHERPPVGMSFADQQSDSSLDDGSDVPYPFTSCDELIALCEKHHMSIADIVWANETSMQSAVQVRSELDNVWRVMRRCVQRGCHTSQTVLPGGLDVPRRAPKMYARLASNSDVLARDKKRVDAVLESSDAAWVDLFALAVSEENAGGGRIVTAPTNGAAGIIPAVLHYYWHFVDHANEEGVITFLLTAGAVGYLFKRNASISGAEVGCQGEVGTACSMAAAGLCAVMGGSPQQVENAAEISIEHNLGLTCDPVGGLVQIPCIERNAMAANTAINAVRMAMLGDGTHIVTLDQAIKTMKDTGEDMMAKYKETSKGGLAVNVVEC</sequence>
<evidence type="ECO:0000256" key="6">
    <source>
        <dbReference type="ARBA" id="ARBA00022485"/>
    </source>
</evidence>
<proteinExistence type="inferred from homology"/>
<dbReference type="EMBL" id="JBBMFR010000005">
    <property type="protein sequence ID" value="MEQ2397265.1"/>
    <property type="molecule type" value="Genomic_DNA"/>
</dbReference>
<dbReference type="InterPro" id="IPR005130">
    <property type="entry name" value="Ser_deHydtase-like_asu"/>
</dbReference>
<accession>A0ABV1C979</accession>
<dbReference type="InterPro" id="IPR051318">
    <property type="entry name" value="Fe-S_L-Ser"/>
</dbReference>
<evidence type="ECO:0000259" key="14">
    <source>
        <dbReference type="Pfam" id="PF03315"/>
    </source>
</evidence>
<keyword evidence="16" id="KW-1185">Reference proteome</keyword>
<dbReference type="GO" id="GO:0003941">
    <property type="term" value="F:L-serine ammonia-lyase activity"/>
    <property type="evidence" value="ECO:0007669"/>
    <property type="project" value="UniProtKB-EC"/>
</dbReference>
<dbReference type="InterPro" id="IPR029009">
    <property type="entry name" value="ASB_dom_sf"/>
</dbReference>
<keyword evidence="6" id="KW-0004">4Fe-4S</keyword>
<keyword evidence="9" id="KW-0411">Iron-sulfur</keyword>
<dbReference type="EC" id="4.3.1.17" evidence="4"/>
<comment type="cofactor">
    <cofactor evidence="1">
        <name>[4Fe-4S] cluster</name>
        <dbReference type="ChEBI" id="CHEBI:49883"/>
    </cofactor>
</comment>
<dbReference type="Pfam" id="PF03315">
    <property type="entry name" value="SDH_beta"/>
    <property type="match status" value="1"/>
</dbReference>
<keyword evidence="8" id="KW-0408">Iron</keyword>
<dbReference type="Pfam" id="PF03313">
    <property type="entry name" value="SDH_alpha"/>
    <property type="match status" value="1"/>
</dbReference>
<comment type="similarity">
    <text evidence="3">Belongs to the iron-sulfur dependent L-serine dehydratase family.</text>
</comment>
<comment type="catalytic activity">
    <reaction evidence="12">
        <text>L-serine = pyruvate + NH4(+)</text>
        <dbReference type="Rhea" id="RHEA:19169"/>
        <dbReference type="ChEBI" id="CHEBI:15361"/>
        <dbReference type="ChEBI" id="CHEBI:28938"/>
        <dbReference type="ChEBI" id="CHEBI:33384"/>
        <dbReference type="EC" id="4.3.1.17"/>
    </reaction>
</comment>
<dbReference type="InterPro" id="IPR004644">
    <property type="entry name" value="Fe-S_L-Ser_mono"/>
</dbReference>
<dbReference type="RefSeq" id="WP_250778739.1">
    <property type="nucleotide sequence ID" value="NZ_JBBMFR010000005.1"/>
</dbReference>
<gene>
    <name evidence="15" type="ORF">WMO36_05205</name>
</gene>
<dbReference type="InterPro" id="IPR005131">
    <property type="entry name" value="Ser_deHydtase_bsu"/>
</dbReference>
<evidence type="ECO:0000256" key="8">
    <source>
        <dbReference type="ARBA" id="ARBA00023004"/>
    </source>
</evidence>
<evidence type="ECO:0000256" key="7">
    <source>
        <dbReference type="ARBA" id="ARBA00022723"/>
    </source>
</evidence>
<comment type="pathway">
    <text evidence="2">Carbohydrate biosynthesis; gluconeogenesis.</text>
</comment>
<evidence type="ECO:0000256" key="12">
    <source>
        <dbReference type="ARBA" id="ARBA00049406"/>
    </source>
</evidence>
<feature type="domain" description="Serine dehydratase beta chain" evidence="14">
    <location>
        <begin position="3"/>
        <end position="154"/>
    </location>
</feature>
<evidence type="ECO:0000256" key="3">
    <source>
        <dbReference type="ARBA" id="ARBA00008636"/>
    </source>
</evidence>
<organism evidence="15 16">
    <name type="scientific">Bifidobacterium hominis</name>
    <dbReference type="NCBI Taxonomy" id="3133177"/>
    <lineage>
        <taxon>Bacteria</taxon>
        <taxon>Bacillati</taxon>
        <taxon>Actinomycetota</taxon>
        <taxon>Actinomycetes</taxon>
        <taxon>Bifidobacteriales</taxon>
        <taxon>Bifidobacteriaceae</taxon>
        <taxon>Bifidobacterium</taxon>
    </lineage>
</organism>
<keyword evidence="5" id="KW-0312">Gluconeogenesis</keyword>
<evidence type="ECO:0000313" key="16">
    <source>
        <dbReference type="Proteomes" id="UP001462554"/>
    </source>
</evidence>
<feature type="domain" description="Serine dehydratase-like alpha subunit" evidence="13">
    <location>
        <begin position="205"/>
        <end position="480"/>
    </location>
</feature>
<evidence type="ECO:0000256" key="11">
    <source>
        <dbReference type="ARBA" id="ARBA00041766"/>
    </source>
</evidence>
<evidence type="ECO:0000259" key="13">
    <source>
        <dbReference type="Pfam" id="PF03313"/>
    </source>
</evidence>
<reference evidence="15 16" key="1">
    <citation type="submission" date="2024-03" db="EMBL/GenBank/DDBJ databases">
        <title>Human intestinal bacterial collection.</title>
        <authorList>
            <person name="Pauvert C."/>
            <person name="Hitch T.C.A."/>
            <person name="Clavel T."/>
        </authorList>
    </citation>
    <scope>NUCLEOTIDE SEQUENCE [LARGE SCALE GENOMIC DNA]</scope>
    <source>
        <strain evidence="15 16">CLA-AA-H311</strain>
    </source>
</reference>
<dbReference type="PANTHER" id="PTHR30182:SF1">
    <property type="entry name" value="L-SERINE DEHYDRATASE 1"/>
    <property type="match status" value="1"/>
</dbReference>